<dbReference type="InterPro" id="IPR018060">
    <property type="entry name" value="HTH_AraC"/>
</dbReference>
<dbReference type="InterPro" id="IPR009057">
    <property type="entry name" value="Homeodomain-like_sf"/>
</dbReference>
<dbReference type="Pfam" id="PF12833">
    <property type="entry name" value="HTH_18"/>
    <property type="match status" value="1"/>
</dbReference>
<gene>
    <name evidence="5" type="ORF">C5O18_06875</name>
</gene>
<dbReference type="Gene3D" id="1.10.10.60">
    <property type="entry name" value="Homeodomain-like"/>
    <property type="match status" value="1"/>
</dbReference>
<protein>
    <recommendedName>
        <fullName evidence="4">HTH araC/xylS-type domain-containing protein</fullName>
    </recommendedName>
</protein>
<dbReference type="GO" id="GO:0003700">
    <property type="term" value="F:DNA-binding transcription factor activity"/>
    <property type="evidence" value="ECO:0007669"/>
    <property type="project" value="InterPro"/>
</dbReference>
<keyword evidence="3" id="KW-0804">Transcription</keyword>
<feature type="domain" description="HTH araC/xylS-type" evidence="4">
    <location>
        <begin position="40"/>
        <end position="138"/>
    </location>
</feature>
<dbReference type="PANTHER" id="PTHR47894:SF4">
    <property type="entry name" value="HTH-TYPE TRANSCRIPTIONAL REGULATOR GADX"/>
    <property type="match status" value="1"/>
</dbReference>
<dbReference type="SUPFAM" id="SSF46689">
    <property type="entry name" value="Homeodomain-like"/>
    <property type="match status" value="2"/>
</dbReference>
<keyword evidence="1" id="KW-0805">Transcription regulation</keyword>
<name>A0A2P6ART5_9GAMM</name>
<evidence type="ECO:0000313" key="5">
    <source>
        <dbReference type="EMBL" id="PQA39126.1"/>
    </source>
</evidence>
<dbReference type="Proteomes" id="UP000243900">
    <property type="component" value="Unassembled WGS sequence"/>
</dbReference>
<evidence type="ECO:0000259" key="4">
    <source>
        <dbReference type="PROSITE" id="PS01124"/>
    </source>
</evidence>
<accession>A0A2P6ART5</accession>
<dbReference type="SMART" id="SM00342">
    <property type="entry name" value="HTH_ARAC"/>
    <property type="match status" value="1"/>
</dbReference>
<dbReference type="GO" id="GO:0005829">
    <property type="term" value="C:cytosol"/>
    <property type="evidence" value="ECO:0007669"/>
    <property type="project" value="TreeGrafter"/>
</dbReference>
<evidence type="ECO:0000313" key="6">
    <source>
        <dbReference type="Proteomes" id="UP000243900"/>
    </source>
</evidence>
<keyword evidence="2" id="KW-0238">DNA-binding</keyword>
<keyword evidence="6" id="KW-1185">Reference proteome</keyword>
<dbReference type="GO" id="GO:0000976">
    <property type="term" value="F:transcription cis-regulatory region binding"/>
    <property type="evidence" value="ECO:0007669"/>
    <property type="project" value="TreeGrafter"/>
</dbReference>
<proteinExistence type="predicted"/>
<dbReference type="PANTHER" id="PTHR47894">
    <property type="entry name" value="HTH-TYPE TRANSCRIPTIONAL REGULATOR GADX"/>
    <property type="match status" value="1"/>
</dbReference>
<evidence type="ECO:0000256" key="1">
    <source>
        <dbReference type="ARBA" id="ARBA00023015"/>
    </source>
</evidence>
<reference evidence="6" key="1">
    <citation type="submission" date="2018-02" db="EMBL/GenBank/DDBJ databases">
        <title>Genome sequencing of Solimonas sp. HR-BB.</title>
        <authorList>
            <person name="Lee Y."/>
            <person name="Jeon C.O."/>
        </authorList>
    </citation>
    <scope>NUCLEOTIDE SEQUENCE [LARGE SCALE GENOMIC DNA]</scope>
    <source>
        <strain evidence="6">HR-E</strain>
    </source>
</reference>
<evidence type="ECO:0000256" key="3">
    <source>
        <dbReference type="ARBA" id="ARBA00023163"/>
    </source>
</evidence>
<organism evidence="5 6">
    <name type="scientific">Amnimonas aquatica</name>
    <dbReference type="NCBI Taxonomy" id="2094561"/>
    <lineage>
        <taxon>Bacteria</taxon>
        <taxon>Pseudomonadati</taxon>
        <taxon>Pseudomonadota</taxon>
        <taxon>Gammaproteobacteria</taxon>
        <taxon>Moraxellales</taxon>
        <taxon>Moraxellaceae</taxon>
        <taxon>Amnimonas</taxon>
    </lineage>
</organism>
<dbReference type="PROSITE" id="PS01124">
    <property type="entry name" value="HTH_ARAC_FAMILY_2"/>
    <property type="match status" value="1"/>
</dbReference>
<comment type="caution">
    <text evidence="5">The sequence shown here is derived from an EMBL/GenBank/DDBJ whole genome shotgun (WGS) entry which is preliminary data.</text>
</comment>
<sequence>MHAEKGGLQARFKTVDPVVRQLALDYIARQFPLRSLQLADRVRNTLQGTLGANRGTKAEVAALLGMHPRTLQRHLDEQGTSFENIRSAVYSGALLRLLHETDLPVKQLAGMLGFSEQSALTRACVRWFGDSPSGIRLKRAGHAL</sequence>
<dbReference type="AlphaFoldDB" id="A0A2P6ART5"/>
<dbReference type="EMBL" id="PTQZ01000155">
    <property type="protein sequence ID" value="PQA39126.1"/>
    <property type="molecule type" value="Genomic_DNA"/>
</dbReference>
<evidence type="ECO:0000256" key="2">
    <source>
        <dbReference type="ARBA" id="ARBA00023125"/>
    </source>
</evidence>